<evidence type="ECO:0000256" key="4">
    <source>
        <dbReference type="ARBA" id="ARBA00022837"/>
    </source>
</evidence>
<dbReference type="AlphaFoldDB" id="A0A0D6JPK5"/>
<keyword evidence="4" id="KW-0106">Calcium</keyword>
<dbReference type="InterPro" id="IPR002804">
    <property type="entry name" value="Archease"/>
</dbReference>
<reference evidence="7" key="1">
    <citation type="submission" date="2015-03" db="EMBL/GenBank/DDBJ databases">
        <authorList>
            <person name="Urmite Genomes"/>
        </authorList>
    </citation>
    <scope>NUCLEOTIDE SEQUENCE [LARGE SCALE GENOMIC DNA]</scope>
    <source>
        <strain evidence="7">Arc-Hr</strain>
    </source>
</reference>
<sequence length="136" mass="14732">MGFTLRDHTADVAVEADGESLGAVFAAVADGLTAAMCDAPAETGDRFSFVVRAENREALLFDYLDQLIYERDVRGVLPAAHEAAVRREGDEWVVAASARGVPFADVDARDVKAVTYSEMRLAETDAGWEAYVVFDV</sequence>
<dbReference type="Pfam" id="PF01951">
    <property type="entry name" value="Archease"/>
    <property type="match status" value="1"/>
</dbReference>
<feature type="domain" description="Archease" evidence="5">
    <location>
        <begin position="3"/>
        <end position="136"/>
    </location>
</feature>
<evidence type="ECO:0000256" key="2">
    <source>
        <dbReference type="ARBA" id="ARBA00022694"/>
    </source>
</evidence>
<dbReference type="OrthoDB" id="8831at2157"/>
<dbReference type="GO" id="GO:0046872">
    <property type="term" value="F:metal ion binding"/>
    <property type="evidence" value="ECO:0007669"/>
    <property type="project" value="UniProtKB-KW"/>
</dbReference>
<dbReference type="Gene3D" id="3.55.10.10">
    <property type="entry name" value="Archease domain"/>
    <property type="match status" value="1"/>
</dbReference>
<dbReference type="InterPro" id="IPR023572">
    <property type="entry name" value="Archease_dom"/>
</dbReference>
<evidence type="ECO:0000259" key="5">
    <source>
        <dbReference type="Pfam" id="PF01951"/>
    </source>
</evidence>
<proteinExistence type="inferred from homology"/>
<dbReference type="Proteomes" id="UP000198902">
    <property type="component" value="Unassembled WGS sequence"/>
</dbReference>
<accession>A0A0D6JPK5</accession>
<dbReference type="EMBL" id="CSTE01000002">
    <property type="protein sequence ID" value="CQR49515.1"/>
    <property type="molecule type" value="Genomic_DNA"/>
</dbReference>
<dbReference type="RefSeq" id="WP_089777422.1">
    <property type="nucleotide sequence ID" value="NZ_CABLRR010000002.1"/>
</dbReference>
<protein>
    <submittedName>
        <fullName evidence="6">Protein archease</fullName>
    </submittedName>
</protein>
<evidence type="ECO:0000256" key="1">
    <source>
        <dbReference type="ARBA" id="ARBA00007963"/>
    </source>
</evidence>
<keyword evidence="7" id="KW-1185">Reference proteome</keyword>
<comment type="similarity">
    <text evidence="1">Belongs to the archease family.</text>
</comment>
<dbReference type="GO" id="GO:0008033">
    <property type="term" value="P:tRNA processing"/>
    <property type="evidence" value="ECO:0007669"/>
    <property type="project" value="UniProtKB-KW"/>
</dbReference>
<dbReference type="InterPro" id="IPR036820">
    <property type="entry name" value="Archease_dom_sf"/>
</dbReference>
<keyword evidence="3" id="KW-0479">Metal-binding</keyword>
<evidence type="ECO:0000313" key="7">
    <source>
        <dbReference type="Proteomes" id="UP000198902"/>
    </source>
</evidence>
<keyword evidence="2" id="KW-0819">tRNA processing</keyword>
<evidence type="ECO:0000256" key="3">
    <source>
        <dbReference type="ARBA" id="ARBA00022723"/>
    </source>
</evidence>
<gene>
    <name evidence="6" type="ORF">BN996_00976</name>
</gene>
<dbReference type="PANTHER" id="PTHR12682:SF11">
    <property type="entry name" value="PROTEIN ARCHEASE"/>
    <property type="match status" value="1"/>
</dbReference>
<organism evidence="6 7">
    <name type="scientific">Haloferax massiliensis</name>
    <dbReference type="NCBI Taxonomy" id="1476858"/>
    <lineage>
        <taxon>Archaea</taxon>
        <taxon>Methanobacteriati</taxon>
        <taxon>Methanobacteriota</taxon>
        <taxon>Stenosarchaea group</taxon>
        <taxon>Halobacteria</taxon>
        <taxon>Halobacteriales</taxon>
        <taxon>Haloferacaceae</taxon>
        <taxon>Haloferax</taxon>
    </lineage>
</organism>
<dbReference type="PANTHER" id="PTHR12682">
    <property type="entry name" value="ARCHEASE"/>
    <property type="match status" value="1"/>
</dbReference>
<name>A0A0D6JPK5_9EURY</name>
<evidence type="ECO:0000313" key="6">
    <source>
        <dbReference type="EMBL" id="CQR49515.1"/>
    </source>
</evidence>
<dbReference type="SUPFAM" id="SSF69819">
    <property type="entry name" value="MTH1598-like"/>
    <property type="match status" value="1"/>
</dbReference>